<gene>
    <name evidence="8" type="ORF">TM35_000032230</name>
</gene>
<dbReference type="Pfam" id="PF01094">
    <property type="entry name" value="ANF_receptor"/>
    <property type="match status" value="2"/>
</dbReference>
<dbReference type="SUPFAM" id="SSF53822">
    <property type="entry name" value="Periplasmic binding protein-like I"/>
    <property type="match status" value="2"/>
</dbReference>
<evidence type="ECO:0000256" key="1">
    <source>
        <dbReference type="ARBA" id="ARBA00004370"/>
    </source>
</evidence>
<evidence type="ECO:0000256" key="4">
    <source>
        <dbReference type="ARBA" id="ARBA00023136"/>
    </source>
</evidence>
<evidence type="ECO:0000259" key="7">
    <source>
        <dbReference type="Pfam" id="PF01094"/>
    </source>
</evidence>
<dbReference type="VEuPathDB" id="TriTrypDB:TM35_000032230"/>
<dbReference type="Proteomes" id="UP000192257">
    <property type="component" value="Unassembled WGS sequence"/>
</dbReference>
<feature type="domain" description="Receptor ligand binding region" evidence="7">
    <location>
        <begin position="76"/>
        <end position="371"/>
    </location>
</feature>
<protein>
    <submittedName>
        <fullName evidence="8">Extracellular receptor</fullName>
    </submittedName>
</protein>
<evidence type="ECO:0000313" key="9">
    <source>
        <dbReference type="Proteomes" id="UP000192257"/>
    </source>
</evidence>
<keyword evidence="4 6" id="KW-0472">Membrane</keyword>
<evidence type="ECO:0000256" key="2">
    <source>
        <dbReference type="ARBA" id="ARBA00022692"/>
    </source>
</evidence>
<keyword evidence="9" id="KW-1185">Reference proteome</keyword>
<evidence type="ECO:0000256" key="5">
    <source>
        <dbReference type="ARBA" id="ARBA00023180"/>
    </source>
</evidence>
<accession>A0A1X0P7Q8</accession>
<dbReference type="GeneID" id="39981770"/>
<keyword evidence="5" id="KW-0325">Glycoprotein</keyword>
<dbReference type="Gene3D" id="3.40.50.2300">
    <property type="match status" value="4"/>
</dbReference>
<dbReference type="EMBL" id="NBCO01000003">
    <property type="protein sequence ID" value="ORC92470.1"/>
    <property type="molecule type" value="Genomic_DNA"/>
</dbReference>
<dbReference type="OrthoDB" id="5984008at2759"/>
<feature type="domain" description="Receptor ligand binding region" evidence="7">
    <location>
        <begin position="451"/>
        <end position="771"/>
    </location>
</feature>
<evidence type="ECO:0000313" key="8">
    <source>
        <dbReference type="EMBL" id="ORC92470.1"/>
    </source>
</evidence>
<dbReference type="GO" id="GO:0016020">
    <property type="term" value="C:membrane"/>
    <property type="evidence" value="ECO:0007669"/>
    <property type="project" value="UniProtKB-SubCell"/>
</dbReference>
<name>A0A1X0P7Q8_9TRYP</name>
<evidence type="ECO:0000256" key="3">
    <source>
        <dbReference type="ARBA" id="ARBA00022989"/>
    </source>
</evidence>
<comment type="subcellular location">
    <subcellularLocation>
        <location evidence="1">Membrane</location>
    </subcellularLocation>
</comment>
<reference evidence="8 9" key="1">
    <citation type="submission" date="2017-03" db="EMBL/GenBank/DDBJ databases">
        <title>An alternative strategy for trypanosome survival in the mammalian bloodstream revealed through genome and transcriptome analysis of the ubiquitous bovine parasite Trypanosoma (Megatrypanum) theileri.</title>
        <authorList>
            <person name="Kelly S."/>
            <person name="Ivens A."/>
            <person name="Mott A."/>
            <person name="O'Neill E."/>
            <person name="Emms D."/>
            <person name="Macleod O."/>
            <person name="Voorheis P."/>
            <person name="Matthews J."/>
            <person name="Matthews K."/>
            <person name="Carrington M."/>
        </authorList>
    </citation>
    <scope>NUCLEOTIDE SEQUENCE [LARGE SCALE GENOMIC DNA]</scope>
    <source>
        <strain evidence="8">Edinburgh</strain>
    </source>
</reference>
<dbReference type="STRING" id="67003.A0A1X0P7Q8"/>
<organism evidence="8 9">
    <name type="scientific">Trypanosoma theileri</name>
    <dbReference type="NCBI Taxonomy" id="67003"/>
    <lineage>
        <taxon>Eukaryota</taxon>
        <taxon>Discoba</taxon>
        <taxon>Euglenozoa</taxon>
        <taxon>Kinetoplastea</taxon>
        <taxon>Metakinetoplastina</taxon>
        <taxon>Trypanosomatida</taxon>
        <taxon>Trypanosomatidae</taxon>
        <taxon>Trypanosoma</taxon>
    </lineage>
</organism>
<keyword evidence="3 6" id="KW-1133">Transmembrane helix</keyword>
<feature type="transmembrane region" description="Helical" evidence="6">
    <location>
        <begin position="837"/>
        <end position="855"/>
    </location>
</feature>
<dbReference type="InterPro" id="IPR028082">
    <property type="entry name" value="Peripla_BP_I"/>
</dbReference>
<dbReference type="InterPro" id="IPR050726">
    <property type="entry name" value="mGluR"/>
</dbReference>
<keyword evidence="8" id="KW-0675">Receptor</keyword>
<evidence type="ECO:0000256" key="6">
    <source>
        <dbReference type="SAM" id="Phobius"/>
    </source>
</evidence>
<proteinExistence type="predicted"/>
<dbReference type="InterPro" id="IPR001828">
    <property type="entry name" value="ANF_lig-bd_rcpt"/>
</dbReference>
<sequence length="893" mass="98705">MTSFKVFPFSFLISVFLLAWTTVYVQGQLTTIRSAILLDLRRTKLTEESLSAAIDSHIERLSMAAGMKGVFDPSPVILNSNGSLLVALAEVQRLLTDNNTRLDVLFLAESADVSIGVSDVLKRNSSTSGITIISAHTSNPKLCEISSNPTTVCFVPRDLINVRAALEVVSSELQWSSVAAVFSSDAYGTGVESIMDSQIPLARSAPTVVTRLFITSSGTTEDDDNLVNEILRFRPVGILCFVSEEEFRRLRSAIIRLGKENDLILFGSREAVNMMDELQGSYQPLVKLWGTLFVSEHASIAKLITQGYFNYRNLDNYAAYIVSHLFDAMQAVALAGSASPTVIRSVNFQGFTGSVSFDTITGQRVGIIYSLLSKSYTTDQPLISWNLPKLGDVPAVMNYNPTATAALIAPSPLRAVTICMAAANSCSEVESLNAMTYVFLQNNKLTSNIKGATTFIPLSFNTGLSGVEGLVSLIPVARSCSVLIGPGRGRVAISLTPVINQFGITQVDFNTAETIFSDRLAYPYFSRSIPDNMFNYMVYGEICSYFAWERVIVVVYNDQFGNARLHSLQKSMEQRNIHVEKVYELTAINKEEMTSTMESIYKVDISRIVVVLLPLFGDDAKTWFDLFDELSFMKKYVFILSNEICQYAATNPEERNKAQSSLCVRPHISKDRVDKINSEFTESGLYNEQMRVLIKGGFAIQVSQCNLSSIRTVSAFAVDAAYTVINAVDRAVNKSVSLNKSSNLMPFIRSTSIDIFSPTFEIDKTGNRNFAAFAVDIQVPNRTIVVGTWNVKLSPPFRYTATEKVVWFSESTEVPADTFRDIQFILGTTVKASPGTIVLSVLGFVGTIAVFAFCYRHYKMQKLVELSLESNRVPVTEEELRRLRGESSLMGKV</sequence>
<keyword evidence="2 6" id="KW-0812">Transmembrane</keyword>
<dbReference type="PANTHER" id="PTHR24060">
    <property type="entry name" value="METABOTROPIC GLUTAMATE RECEPTOR"/>
    <property type="match status" value="1"/>
</dbReference>
<dbReference type="RefSeq" id="XP_028886536.1">
    <property type="nucleotide sequence ID" value="XM_029021990.1"/>
</dbReference>
<comment type="caution">
    <text evidence="8">The sequence shown here is derived from an EMBL/GenBank/DDBJ whole genome shotgun (WGS) entry which is preliminary data.</text>
</comment>
<dbReference type="AlphaFoldDB" id="A0A1X0P7Q8"/>